<organism evidence="2 3">
    <name type="scientific">Striga hermonthica</name>
    <name type="common">Purple witchweed</name>
    <name type="synonym">Buchnera hermonthica</name>
    <dbReference type="NCBI Taxonomy" id="68872"/>
    <lineage>
        <taxon>Eukaryota</taxon>
        <taxon>Viridiplantae</taxon>
        <taxon>Streptophyta</taxon>
        <taxon>Embryophyta</taxon>
        <taxon>Tracheophyta</taxon>
        <taxon>Spermatophyta</taxon>
        <taxon>Magnoliopsida</taxon>
        <taxon>eudicotyledons</taxon>
        <taxon>Gunneridae</taxon>
        <taxon>Pentapetalae</taxon>
        <taxon>asterids</taxon>
        <taxon>lamiids</taxon>
        <taxon>Lamiales</taxon>
        <taxon>Orobanchaceae</taxon>
        <taxon>Buchnereae</taxon>
        <taxon>Striga</taxon>
    </lineage>
</organism>
<dbReference type="InterPro" id="IPR050796">
    <property type="entry name" value="SCF_F-box_component"/>
</dbReference>
<reference evidence="2" key="1">
    <citation type="submission" date="2019-12" db="EMBL/GenBank/DDBJ databases">
        <authorList>
            <person name="Scholes J."/>
        </authorList>
    </citation>
    <scope>NUCLEOTIDE SEQUENCE</scope>
</reference>
<dbReference type="InterPro" id="IPR011043">
    <property type="entry name" value="Gal_Oxase/kelch_b-propeller"/>
</dbReference>
<dbReference type="Proteomes" id="UP001153555">
    <property type="component" value="Unassembled WGS sequence"/>
</dbReference>
<dbReference type="Pfam" id="PF07734">
    <property type="entry name" value="FBA_1"/>
    <property type="match status" value="1"/>
</dbReference>
<dbReference type="InterPro" id="IPR017451">
    <property type="entry name" value="F-box-assoc_interact_dom"/>
</dbReference>
<proteinExistence type="predicted"/>
<dbReference type="SUPFAM" id="SSF50965">
    <property type="entry name" value="Galactose oxidase, central domain"/>
    <property type="match status" value="1"/>
</dbReference>
<feature type="domain" description="F-box associated beta-propeller type 1" evidence="1">
    <location>
        <begin position="137"/>
        <end position="374"/>
    </location>
</feature>
<comment type="caution">
    <text evidence="2">The sequence shown here is derived from an EMBL/GenBank/DDBJ whole genome shotgun (WGS) entry which is preliminary data.</text>
</comment>
<accession>A0A9N7RG06</accession>
<gene>
    <name evidence="2" type="ORF">SHERM_24613</name>
</gene>
<dbReference type="EMBL" id="CACSLK010027773">
    <property type="protein sequence ID" value="CAA0829021.1"/>
    <property type="molecule type" value="Genomic_DNA"/>
</dbReference>
<dbReference type="InterPro" id="IPR006527">
    <property type="entry name" value="F-box-assoc_dom_typ1"/>
</dbReference>
<keyword evidence="3" id="KW-1185">Reference proteome</keyword>
<evidence type="ECO:0000313" key="2">
    <source>
        <dbReference type="EMBL" id="CAA0829021.1"/>
    </source>
</evidence>
<protein>
    <recommendedName>
        <fullName evidence="1">F-box associated beta-propeller type 1 domain-containing protein</fullName>
    </recommendedName>
</protein>
<name>A0A9N7RG06_STRHE</name>
<dbReference type="PANTHER" id="PTHR31672:SF13">
    <property type="entry name" value="F-BOX PROTEIN CPR30-LIKE"/>
    <property type="match status" value="1"/>
</dbReference>
<sequence length="406" mass="46903">MEISMSLNCARRSLFNSRYFSRDLSSIQSNPSLHIHKPHLQIDSTKKLPLLQRLHGNKLDYRCSYFSLRYRDDKSTAQAPPLRKKLPLLLRKHGNNINNDIDGDLRCGYFSLLYWDDKSISTRQLHLPFPSVRAQGSCNGVVCLADEYSPGRLALWNPSTNEFKFLPRTCIQLHPDAELRIFYDAHMSFDPISQDFKVVRFVATVFLDDGHQTHATNHVELYSLKSDSWEELSDHRCFDCRLTTYVVATVNGVPYWMAQMKNERIRLLTFDFASKQFSFVDLPDSANRARKLHLAERDGSLAAIIYPGFGKNKFFEVWLRSHDGSWEEVSTICVPGAVEPLGFWTKDELLFKCRGEYLIIFCLDTREAKRLNITSDRKDPYKTFIPCVESGVQLVGKSECENKEVY</sequence>
<dbReference type="AlphaFoldDB" id="A0A9N7RG06"/>
<dbReference type="NCBIfam" id="TIGR01640">
    <property type="entry name" value="F_box_assoc_1"/>
    <property type="match status" value="1"/>
</dbReference>
<evidence type="ECO:0000313" key="3">
    <source>
        <dbReference type="Proteomes" id="UP001153555"/>
    </source>
</evidence>
<dbReference type="PANTHER" id="PTHR31672">
    <property type="entry name" value="BNACNNG10540D PROTEIN"/>
    <property type="match status" value="1"/>
</dbReference>
<evidence type="ECO:0000259" key="1">
    <source>
        <dbReference type="Pfam" id="PF07734"/>
    </source>
</evidence>
<dbReference type="OrthoDB" id="1752062at2759"/>